<comment type="caution">
    <text evidence="7">The sequence shown here is derived from an EMBL/GenBank/DDBJ whole genome shotgun (WGS) entry which is preliminary data.</text>
</comment>
<keyword evidence="3" id="KW-1003">Cell membrane</keyword>
<dbReference type="Gene3D" id="3.10.105.10">
    <property type="entry name" value="Dipeptide-binding Protein, Domain 3"/>
    <property type="match status" value="2"/>
</dbReference>
<sequence length="298" mass="33029">MKMTKKLRTCLVSGLMLFTALGLTACDKTEKPTENKTANLVYVNWAEGVAYTHLANVVLTDKMGYDVTLTAADVGPAYISVAQGKYDAMMESWPVLQKSYIDRFGDKLVNLGSIYKGTQVGLVVPDYVTIDTIAQLKDNAAKFDNKIVGIDAGAGLMSSVENKVMPEYGLTNMKLIASSGPAMTAALGKAIAKKEWIVVTGWTPHWMFSRWHLKFLKQDPSKQVWSKGVINILGRKGLGKDKPELKAFLSNMHLTDKQLSGLMLDIKDKKENETLDQVARQWVKNHEQLVDSWIPATK</sequence>
<evidence type="ECO:0000256" key="4">
    <source>
        <dbReference type="ARBA" id="ARBA00023136"/>
    </source>
</evidence>
<dbReference type="PANTHER" id="PTHR47737">
    <property type="entry name" value="GLYCINE BETAINE/PROLINE BETAINE TRANSPORT SYSTEM PERMEASE PROTEIN PROW"/>
    <property type="match status" value="1"/>
</dbReference>
<dbReference type="PANTHER" id="PTHR47737:SF1">
    <property type="entry name" value="GLYCINE BETAINE_PROLINE BETAINE TRANSPORT SYSTEM PERMEASE PROTEIN PROW"/>
    <property type="match status" value="1"/>
</dbReference>
<feature type="signal peptide" evidence="5">
    <location>
        <begin position="1"/>
        <end position="25"/>
    </location>
</feature>
<dbReference type="CDD" id="cd13639">
    <property type="entry name" value="PBP2_OpuAC_like"/>
    <property type="match status" value="1"/>
</dbReference>
<gene>
    <name evidence="7" type="ORF">VMF7928_03242</name>
</gene>
<dbReference type="PROSITE" id="PS51257">
    <property type="entry name" value="PROKAR_LIPOPROTEIN"/>
    <property type="match status" value="1"/>
</dbReference>
<evidence type="ECO:0000259" key="6">
    <source>
        <dbReference type="Pfam" id="PF04069"/>
    </source>
</evidence>
<evidence type="ECO:0000256" key="1">
    <source>
        <dbReference type="ARBA" id="ARBA00004236"/>
    </source>
</evidence>
<organism evidence="7 8">
    <name type="scientific">Vibrio marisflavi CECT 7928</name>
    <dbReference type="NCBI Taxonomy" id="634439"/>
    <lineage>
        <taxon>Bacteria</taxon>
        <taxon>Pseudomonadati</taxon>
        <taxon>Pseudomonadota</taxon>
        <taxon>Gammaproteobacteria</taxon>
        <taxon>Vibrionales</taxon>
        <taxon>Vibrionaceae</taxon>
        <taxon>Vibrio</taxon>
    </lineage>
</organism>
<feature type="chain" id="PRO_5045985329" description="ABC-type glycine betaine transport system substrate-binding domain-containing protein" evidence="5">
    <location>
        <begin position="26"/>
        <end position="298"/>
    </location>
</feature>
<keyword evidence="8" id="KW-1185">Reference proteome</keyword>
<dbReference type="InterPro" id="IPR007210">
    <property type="entry name" value="ABC_Gly_betaine_transp_sub-bd"/>
</dbReference>
<comment type="subcellular location">
    <subcellularLocation>
        <location evidence="1">Cell membrane</location>
    </subcellularLocation>
</comment>
<reference evidence="7" key="1">
    <citation type="submission" date="2021-11" db="EMBL/GenBank/DDBJ databases">
        <authorList>
            <person name="Rodrigo-Torres L."/>
            <person name="Arahal R. D."/>
            <person name="Lucena T."/>
        </authorList>
    </citation>
    <scope>NUCLEOTIDE SEQUENCE</scope>
    <source>
        <strain evidence="7">CECT 7928</strain>
    </source>
</reference>
<dbReference type="Gene3D" id="3.40.190.100">
    <property type="entry name" value="Glycine betaine-binding periplasmic protein, domain 2"/>
    <property type="match status" value="1"/>
</dbReference>
<dbReference type="SUPFAM" id="SSF53850">
    <property type="entry name" value="Periplasmic binding protein-like II"/>
    <property type="match status" value="1"/>
</dbReference>
<evidence type="ECO:0000313" key="8">
    <source>
        <dbReference type="Proteomes" id="UP000838748"/>
    </source>
</evidence>
<dbReference type="RefSeq" id="WP_237362727.1">
    <property type="nucleotide sequence ID" value="NZ_CAKLDM010000002.1"/>
</dbReference>
<keyword evidence="5" id="KW-0732">Signal</keyword>
<keyword evidence="2" id="KW-0813">Transport</keyword>
<evidence type="ECO:0000256" key="3">
    <source>
        <dbReference type="ARBA" id="ARBA00022475"/>
    </source>
</evidence>
<proteinExistence type="predicted"/>
<dbReference type="EMBL" id="CAKLDM010000002">
    <property type="protein sequence ID" value="CAH0540935.1"/>
    <property type="molecule type" value="Genomic_DNA"/>
</dbReference>
<accession>A0ABM9A7A5</accession>
<evidence type="ECO:0000313" key="7">
    <source>
        <dbReference type="EMBL" id="CAH0540935.1"/>
    </source>
</evidence>
<evidence type="ECO:0000256" key="2">
    <source>
        <dbReference type="ARBA" id="ARBA00022448"/>
    </source>
</evidence>
<protein>
    <recommendedName>
        <fullName evidence="6">ABC-type glycine betaine transport system substrate-binding domain-containing protein</fullName>
    </recommendedName>
</protein>
<keyword evidence="4" id="KW-0472">Membrane</keyword>
<dbReference type="Proteomes" id="UP000838748">
    <property type="component" value="Unassembled WGS sequence"/>
</dbReference>
<evidence type="ECO:0000256" key="5">
    <source>
        <dbReference type="SAM" id="SignalP"/>
    </source>
</evidence>
<name>A0ABM9A7A5_9VIBR</name>
<dbReference type="Pfam" id="PF04069">
    <property type="entry name" value="OpuAC"/>
    <property type="match status" value="1"/>
</dbReference>
<feature type="domain" description="ABC-type glycine betaine transport system substrate-binding" evidence="6">
    <location>
        <begin position="39"/>
        <end position="285"/>
    </location>
</feature>